<proteinExistence type="predicted"/>
<dbReference type="Pfam" id="PF13204">
    <property type="entry name" value="Apiosidase"/>
    <property type="match status" value="1"/>
</dbReference>
<evidence type="ECO:0000259" key="1">
    <source>
        <dbReference type="Pfam" id="PF13204"/>
    </source>
</evidence>
<dbReference type="AlphaFoldDB" id="A0A5R8QBL2"/>
<dbReference type="PANTHER" id="PTHR37836">
    <property type="entry name" value="LMO1036 PROTEIN"/>
    <property type="match status" value="1"/>
</dbReference>
<dbReference type="Proteomes" id="UP000306912">
    <property type="component" value="Unassembled WGS sequence"/>
</dbReference>
<evidence type="ECO:0000313" key="2">
    <source>
        <dbReference type="EMBL" id="TLG73969.1"/>
    </source>
</evidence>
<gene>
    <name evidence="2" type="ORF">FEZ08_07310</name>
</gene>
<protein>
    <submittedName>
        <fullName evidence="2">DUF4038 domain-containing protein</fullName>
    </submittedName>
</protein>
<dbReference type="OrthoDB" id="59486at2"/>
<accession>A0A5R8QBL2</accession>
<feature type="domain" description="Apiosidase-like catalytic" evidence="1">
    <location>
        <begin position="5"/>
        <end position="337"/>
    </location>
</feature>
<dbReference type="Gene3D" id="3.20.20.80">
    <property type="entry name" value="Glycosidases"/>
    <property type="match status" value="1"/>
</dbReference>
<sequence>MFDISKDKRYFLVDGEPGFYLADTCWSAFTNISDEDWQYYLSVRKQQGFNVIQINMLWQWDSSATNLALLPFGKNADGTFDFSKRNDAYFDRAVRMVAQARDYGITVALVLLWCNYLPDTWATKLKATSLFPLDLVEEYAEYIAQRFAKYQPIYIISGDTDFPNDTVIEYYERALNAVKRVDPNGLTTLHIQGRADSLPKRLQNNSGLDFYMYQSGHNSAYQETTYLLAEKFAGEQPQKPVINSEPCYEQMGYSRKVYGRFNRFDVRRAAWQSVLSGASAGVTYGAHGIWSWHTASEDFDSSVGEAFEPPYDWHTALHFEGAWDYAYIKTFFESHHLHDIKPCQDIILGSPEIRAAQHEQAIYIYLPSNIKLQLKGDYQQYKISAVHLETKQTSMLDAKYNEDKQITTLAMHPFIGDALYILEK</sequence>
<dbReference type="InterPro" id="IPR017853">
    <property type="entry name" value="GH"/>
</dbReference>
<dbReference type="RefSeq" id="WP_138191070.1">
    <property type="nucleotide sequence ID" value="NZ_VBWP01000005.1"/>
</dbReference>
<reference evidence="2 3" key="1">
    <citation type="submission" date="2019-05" db="EMBL/GenBank/DDBJ databases">
        <title>Culicoidintestinum kansasii gen. nov., sp. nov. from the gastrointestinal tract of the biting midge, Culicoides sonorensis.</title>
        <authorList>
            <person name="Neupane S."/>
            <person name="Ghosh A."/>
            <person name="Gunther S."/>
            <person name="Martin K."/>
            <person name="Zurek L."/>
        </authorList>
    </citation>
    <scope>NUCLEOTIDE SEQUENCE [LARGE SCALE GENOMIC DNA]</scope>
    <source>
        <strain evidence="2 3">CS-1</strain>
    </source>
</reference>
<dbReference type="EMBL" id="VBWP01000005">
    <property type="protein sequence ID" value="TLG73969.1"/>
    <property type="molecule type" value="Genomic_DNA"/>
</dbReference>
<keyword evidence="3" id="KW-1185">Reference proteome</keyword>
<dbReference type="InterPro" id="IPR025277">
    <property type="entry name" value="Apiosidase-like_cat_dom"/>
</dbReference>
<dbReference type="PANTHER" id="PTHR37836:SF3">
    <property type="entry name" value="ENDOGLUCANASE"/>
    <property type="match status" value="1"/>
</dbReference>
<organism evidence="2 3">
    <name type="scientific">Culicoidibacter larvae</name>
    <dbReference type="NCBI Taxonomy" id="2579976"/>
    <lineage>
        <taxon>Bacteria</taxon>
        <taxon>Bacillati</taxon>
        <taxon>Bacillota</taxon>
        <taxon>Culicoidibacteria</taxon>
        <taxon>Culicoidibacterales</taxon>
        <taxon>Culicoidibacteraceae</taxon>
        <taxon>Culicoidibacter</taxon>
    </lineage>
</organism>
<name>A0A5R8QBL2_9FIRM</name>
<dbReference type="InParanoid" id="A0A5R8QBL2"/>
<dbReference type="SUPFAM" id="SSF51445">
    <property type="entry name" value="(Trans)glycosidases"/>
    <property type="match status" value="1"/>
</dbReference>
<evidence type="ECO:0000313" key="3">
    <source>
        <dbReference type="Proteomes" id="UP000306912"/>
    </source>
</evidence>
<comment type="caution">
    <text evidence="2">The sequence shown here is derived from an EMBL/GenBank/DDBJ whole genome shotgun (WGS) entry which is preliminary data.</text>
</comment>